<dbReference type="InterPro" id="IPR036397">
    <property type="entry name" value="RNaseH_sf"/>
</dbReference>
<evidence type="ECO:0000313" key="2">
    <source>
        <dbReference type="EMBL" id="OMO77927.1"/>
    </source>
</evidence>
<evidence type="ECO:0000313" key="3">
    <source>
        <dbReference type="Proteomes" id="UP000187203"/>
    </source>
</evidence>
<organism evidence="2 3">
    <name type="scientific">Corchorus olitorius</name>
    <dbReference type="NCBI Taxonomy" id="93759"/>
    <lineage>
        <taxon>Eukaryota</taxon>
        <taxon>Viridiplantae</taxon>
        <taxon>Streptophyta</taxon>
        <taxon>Embryophyta</taxon>
        <taxon>Tracheophyta</taxon>
        <taxon>Spermatophyta</taxon>
        <taxon>Magnoliopsida</taxon>
        <taxon>eudicotyledons</taxon>
        <taxon>Gunneridae</taxon>
        <taxon>Pentapetalae</taxon>
        <taxon>rosids</taxon>
        <taxon>malvids</taxon>
        <taxon>Malvales</taxon>
        <taxon>Malvaceae</taxon>
        <taxon>Grewioideae</taxon>
        <taxon>Apeibeae</taxon>
        <taxon>Corchorus</taxon>
    </lineage>
</organism>
<dbReference type="GO" id="GO:0004523">
    <property type="term" value="F:RNA-DNA hybrid ribonuclease activity"/>
    <property type="evidence" value="ECO:0007669"/>
    <property type="project" value="InterPro"/>
</dbReference>
<dbReference type="GO" id="GO:0003676">
    <property type="term" value="F:nucleic acid binding"/>
    <property type="evidence" value="ECO:0007669"/>
    <property type="project" value="InterPro"/>
</dbReference>
<comment type="caution">
    <text evidence="2">The sequence shown here is derived from an EMBL/GenBank/DDBJ whole genome shotgun (WGS) entry which is preliminary data.</text>
</comment>
<evidence type="ECO:0000259" key="1">
    <source>
        <dbReference type="Pfam" id="PF13456"/>
    </source>
</evidence>
<dbReference type="Pfam" id="PF13456">
    <property type="entry name" value="RVT_3"/>
    <property type="match status" value="1"/>
</dbReference>
<dbReference type="STRING" id="93759.A0A1R3I5R6"/>
<protein>
    <recommendedName>
        <fullName evidence="1">RNase H type-1 domain-containing protein</fullName>
    </recommendedName>
</protein>
<dbReference type="InterPro" id="IPR012337">
    <property type="entry name" value="RNaseH-like_sf"/>
</dbReference>
<dbReference type="OrthoDB" id="1740909at2759"/>
<dbReference type="InterPro" id="IPR002156">
    <property type="entry name" value="RNaseH_domain"/>
</dbReference>
<reference evidence="3" key="1">
    <citation type="submission" date="2013-09" db="EMBL/GenBank/DDBJ databases">
        <title>Corchorus olitorius genome sequencing.</title>
        <authorList>
            <person name="Alam M."/>
            <person name="Haque M.S."/>
            <person name="Islam M.S."/>
            <person name="Emdad E.M."/>
            <person name="Islam M.M."/>
            <person name="Ahmed B."/>
            <person name="Halim A."/>
            <person name="Hossen Q.M.M."/>
            <person name="Hossain M.Z."/>
            <person name="Ahmed R."/>
            <person name="Khan M.M."/>
            <person name="Islam R."/>
            <person name="Rashid M.M."/>
            <person name="Khan S.A."/>
            <person name="Rahman M.S."/>
            <person name="Alam M."/>
            <person name="Yahiya A.S."/>
            <person name="Khan M.S."/>
            <person name="Azam M.S."/>
            <person name="Haque T."/>
            <person name="Lashkar M.Z.H."/>
            <person name="Akhand A.I."/>
            <person name="Morshed G."/>
            <person name="Roy S."/>
            <person name="Uddin K.S."/>
            <person name="Rabeya T."/>
            <person name="Hossain A.S."/>
            <person name="Chowdhury A."/>
            <person name="Snigdha A.R."/>
            <person name="Mortoza M.S."/>
            <person name="Matin S.A."/>
            <person name="Hoque S.M.E."/>
            <person name="Islam M.K."/>
            <person name="Roy D.K."/>
            <person name="Haider R."/>
            <person name="Moosa M.M."/>
            <person name="Elias S.M."/>
            <person name="Hasan A.M."/>
            <person name="Jahan S."/>
            <person name="Shafiuddin M."/>
            <person name="Mahmood N."/>
            <person name="Shommy N.S."/>
        </authorList>
    </citation>
    <scope>NUCLEOTIDE SEQUENCE [LARGE SCALE GENOMIC DNA]</scope>
    <source>
        <strain evidence="3">cv. O-4</strain>
    </source>
</reference>
<keyword evidence="3" id="KW-1185">Reference proteome</keyword>
<dbReference type="SUPFAM" id="SSF53098">
    <property type="entry name" value="Ribonuclease H-like"/>
    <property type="match status" value="1"/>
</dbReference>
<accession>A0A1R3I5R6</accession>
<proteinExistence type="predicted"/>
<name>A0A1R3I5R6_9ROSI</name>
<sequence>MKVGKLIVYSDSQLVVSQITGEFEAKGETMIKYLKKVKHLLQNFQWSQVRRIPRSENVVADSLSKLATGTTTSSNFGVRVEEIEEKSIADENEVNQIDEEDESWMSPMVRYLTSGELPENTVEAKALVRNLRNTPS</sequence>
<dbReference type="Proteomes" id="UP000187203">
    <property type="component" value="Unassembled WGS sequence"/>
</dbReference>
<dbReference type="AlphaFoldDB" id="A0A1R3I5R6"/>
<feature type="domain" description="RNase H type-1" evidence="1">
    <location>
        <begin position="4"/>
        <end position="66"/>
    </location>
</feature>
<dbReference type="Gene3D" id="3.30.420.10">
    <property type="entry name" value="Ribonuclease H-like superfamily/Ribonuclease H"/>
    <property type="match status" value="1"/>
</dbReference>
<gene>
    <name evidence="2" type="ORF">COLO4_24944</name>
</gene>
<dbReference type="EMBL" id="AWUE01018853">
    <property type="protein sequence ID" value="OMO77927.1"/>
    <property type="molecule type" value="Genomic_DNA"/>
</dbReference>
<dbReference type="PANTHER" id="PTHR48475">
    <property type="entry name" value="RIBONUCLEASE H"/>
    <property type="match status" value="1"/>
</dbReference>
<dbReference type="PANTHER" id="PTHR48475:SF2">
    <property type="entry name" value="RIBONUCLEASE H"/>
    <property type="match status" value="1"/>
</dbReference>